<comment type="caution">
    <text evidence="2">The sequence shown here is derived from an EMBL/GenBank/DDBJ whole genome shotgun (WGS) entry which is preliminary data.</text>
</comment>
<dbReference type="SUPFAM" id="SSF141571">
    <property type="entry name" value="Pentapeptide repeat-like"/>
    <property type="match status" value="1"/>
</dbReference>
<organism evidence="2 3">
    <name type="scientific">Alistipes shahii</name>
    <dbReference type="NCBI Taxonomy" id="328814"/>
    <lineage>
        <taxon>Bacteria</taxon>
        <taxon>Pseudomonadati</taxon>
        <taxon>Bacteroidota</taxon>
        <taxon>Bacteroidia</taxon>
        <taxon>Bacteroidales</taxon>
        <taxon>Rikenellaceae</taxon>
        <taxon>Alistipes</taxon>
    </lineage>
</organism>
<dbReference type="SUPFAM" id="SSF52540">
    <property type="entry name" value="P-loop containing nucleoside triphosphate hydrolases"/>
    <property type="match status" value="1"/>
</dbReference>
<protein>
    <submittedName>
        <fullName evidence="2">NACHT domain-containing protein</fullName>
    </submittedName>
</protein>
<dbReference type="Pfam" id="PF05729">
    <property type="entry name" value="NACHT"/>
    <property type="match status" value="1"/>
</dbReference>
<dbReference type="EMBL" id="VVXK01000042">
    <property type="protein sequence ID" value="KAA2364415.1"/>
    <property type="molecule type" value="Genomic_DNA"/>
</dbReference>
<dbReference type="Gene3D" id="2.160.20.80">
    <property type="entry name" value="E3 ubiquitin-protein ligase SopA"/>
    <property type="match status" value="1"/>
</dbReference>
<dbReference type="Gene3D" id="3.40.50.300">
    <property type="entry name" value="P-loop containing nucleotide triphosphate hydrolases"/>
    <property type="match status" value="1"/>
</dbReference>
<evidence type="ECO:0000313" key="3">
    <source>
        <dbReference type="Proteomes" id="UP000323567"/>
    </source>
</evidence>
<dbReference type="AlphaFoldDB" id="A0A5B3FSF5"/>
<dbReference type="InterPro" id="IPR007111">
    <property type="entry name" value="NACHT_NTPase"/>
</dbReference>
<evidence type="ECO:0000259" key="1">
    <source>
        <dbReference type="Pfam" id="PF05729"/>
    </source>
</evidence>
<name>A0A5B3FSF5_9BACT</name>
<evidence type="ECO:0000313" key="2">
    <source>
        <dbReference type="EMBL" id="KAA2364415.1"/>
    </source>
</evidence>
<gene>
    <name evidence="2" type="ORF">F2Y13_15485</name>
</gene>
<dbReference type="Pfam" id="PF00805">
    <property type="entry name" value="Pentapeptide"/>
    <property type="match status" value="1"/>
</dbReference>
<dbReference type="InterPro" id="IPR027417">
    <property type="entry name" value="P-loop_NTPase"/>
</dbReference>
<dbReference type="RefSeq" id="WP_130063439.1">
    <property type="nucleotide sequence ID" value="NZ_VVXK01000042.1"/>
</dbReference>
<dbReference type="InterPro" id="IPR001646">
    <property type="entry name" value="5peptide_repeat"/>
</dbReference>
<feature type="domain" description="NACHT" evidence="1">
    <location>
        <begin position="123"/>
        <end position="259"/>
    </location>
</feature>
<proteinExistence type="predicted"/>
<reference evidence="2 3" key="1">
    <citation type="journal article" date="2019" name="Nat. Med.">
        <title>A library of human gut bacterial isolates paired with longitudinal multiomics data enables mechanistic microbiome research.</title>
        <authorList>
            <person name="Poyet M."/>
            <person name="Groussin M."/>
            <person name="Gibbons S.M."/>
            <person name="Avila-Pacheco J."/>
            <person name="Jiang X."/>
            <person name="Kearney S.M."/>
            <person name="Perrotta A.R."/>
            <person name="Berdy B."/>
            <person name="Zhao S."/>
            <person name="Lieberman T.D."/>
            <person name="Swanson P.K."/>
            <person name="Smith M."/>
            <person name="Roesemann S."/>
            <person name="Alexander J.E."/>
            <person name="Rich S.A."/>
            <person name="Livny J."/>
            <person name="Vlamakis H."/>
            <person name="Clish C."/>
            <person name="Bullock K."/>
            <person name="Deik A."/>
            <person name="Scott J."/>
            <person name="Pierce K.A."/>
            <person name="Xavier R.J."/>
            <person name="Alm E.J."/>
        </authorList>
    </citation>
    <scope>NUCLEOTIDE SEQUENCE [LARGE SCALE GENOMIC DNA]</scope>
    <source>
        <strain evidence="2 3">BIOML-A2</strain>
    </source>
</reference>
<dbReference type="Proteomes" id="UP000323567">
    <property type="component" value="Unassembled WGS sequence"/>
</dbReference>
<accession>A0A5B3FSF5</accession>
<sequence length="763" mass="88198">MNKLEEVRREIASFADDENDVLIERDTIVFERFGKTLSFRIFEKDEVLYVLYNGKELRYTTFLAKEIARLDILADKLLQTNVDSLTYIDTTASLHRIDQQLQTTGLKALEKECKDLLWSGTRICFVTADAGHGKTVLLHKFQQEIAQKYLNGESNYLFLHIDLHGRDLVRLNEAIMYDLGELRFSGLYYASIISLMKRNLLVLGIDGFDELAAEVGGEVALGSLTSLITKMDGRGVLIAASRRTFFNTQDYLKRARILQTKIRLEGEFDEIKIKDWNREQCIAYLLKFYSFNESTEAYESMVNKLHSSEHPLLARPYLFTKMVNMAYEDNITPDKFLLNGEAYIGINDVIDAFVGREVLKWKDRDQETGRPYLTFEQHTRLLSEVAREMWNSQKDAISTDMIQFVLTVLFDEWNIETRLRPIIIRMAESHALLIPVPGREDQRKFDHEEFKNYFLAKSLGQVMRDTLSKESCSQLKSFLYIAQLSNNVAQYIGQVVDPLMTPILISKLIKITHDEWKPTFLQINVGTLIPYLLNDFIPVDVLTIGPKLTFSSLIFENKRLSNVIFEQCSFVNVSFCNTELSNVQFKNCVFSDLRIDKKSDNIFNHVTFDQGSVVKVLSINEGDNEIYSEYAPSQIIANLKMLGISIEDDNINDDKELVQTLNPEFKKCIKRFLNKYVKATYQYETAIKEEPINNFGKPTMIFDEIIPLLLKYNIIEEKSNKRTSQASSKAWVLKNYALSDIFMAEGDNRSPLYAFWKEVNEHE</sequence>